<accession>A0A834SGW4</accession>
<proteinExistence type="predicted"/>
<comment type="caution">
    <text evidence="1">The sequence shown here is derived from an EMBL/GenBank/DDBJ whole genome shotgun (WGS) entry which is preliminary data.</text>
</comment>
<organism evidence="1 2">
    <name type="scientific">Senna tora</name>
    <dbReference type="NCBI Taxonomy" id="362788"/>
    <lineage>
        <taxon>Eukaryota</taxon>
        <taxon>Viridiplantae</taxon>
        <taxon>Streptophyta</taxon>
        <taxon>Embryophyta</taxon>
        <taxon>Tracheophyta</taxon>
        <taxon>Spermatophyta</taxon>
        <taxon>Magnoliopsida</taxon>
        <taxon>eudicotyledons</taxon>
        <taxon>Gunneridae</taxon>
        <taxon>Pentapetalae</taxon>
        <taxon>rosids</taxon>
        <taxon>fabids</taxon>
        <taxon>Fabales</taxon>
        <taxon>Fabaceae</taxon>
        <taxon>Caesalpinioideae</taxon>
        <taxon>Cassia clade</taxon>
        <taxon>Senna</taxon>
    </lineage>
</organism>
<evidence type="ECO:0000313" key="2">
    <source>
        <dbReference type="Proteomes" id="UP000634136"/>
    </source>
</evidence>
<name>A0A834SGW4_9FABA</name>
<dbReference type="EMBL" id="JAAIUW010000013">
    <property type="protein sequence ID" value="KAF7802003.1"/>
    <property type="molecule type" value="Genomic_DNA"/>
</dbReference>
<dbReference type="Proteomes" id="UP000634136">
    <property type="component" value="Unassembled WGS sequence"/>
</dbReference>
<protein>
    <submittedName>
        <fullName evidence="1">Uncharacterized protein</fullName>
    </submittedName>
</protein>
<gene>
    <name evidence="1" type="ORF">G2W53_041114</name>
</gene>
<dbReference type="AlphaFoldDB" id="A0A834SGW4"/>
<reference evidence="1" key="1">
    <citation type="submission" date="2020-09" db="EMBL/GenBank/DDBJ databases">
        <title>Genome-Enabled Discovery of Anthraquinone Biosynthesis in Senna tora.</title>
        <authorList>
            <person name="Kang S.-H."/>
            <person name="Pandey R.P."/>
            <person name="Lee C.-M."/>
            <person name="Sim J.-S."/>
            <person name="Jeong J.-T."/>
            <person name="Choi B.-S."/>
            <person name="Jung M."/>
            <person name="Ginzburg D."/>
            <person name="Zhao K."/>
            <person name="Won S.Y."/>
            <person name="Oh T.-J."/>
            <person name="Yu Y."/>
            <person name="Kim N.-H."/>
            <person name="Lee O.R."/>
            <person name="Lee T.-H."/>
            <person name="Bashyal P."/>
            <person name="Kim T.-S."/>
            <person name="Lee W.-H."/>
            <person name="Kawkins C."/>
            <person name="Kim C.-K."/>
            <person name="Kim J.S."/>
            <person name="Ahn B.O."/>
            <person name="Rhee S.Y."/>
            <person name="Sohng J.K."/>
        </authorList>
    </citation>
    <scope>NUCLEOTIDE SEQUENCE</scope>
    <source>
        <tissue evidence="1">Leaf</tissue>
    </source>
</reference>
<keyword evidence="2" id="KW-1185">Reference proteome</keyword>
<evidence type="ECO:0000313" key="1">
    <source>
        <dbReference type="EMBL" id="KAF7802003.1"/>
    </source>
</evidence>
<sequence length="30" mass="3387">MAGGRNPYCPKFVTLIIWGWRPHGGQVTML</sequence>